<reference evidence="1 2" key="1">
    <citation type="submission" date="2024-01" db="EMBL/GenBank/DDBJ databases">
        <title>The genomes of 5 underutilized Papilionoideae crops provide insights into root nodulation and disease resistanc.</title>
        <authorList>
            <person name="Jiang F."/>
        </authorList>
    </citation>
    <scope>NUCLEOTIDE SEQUENCE [LARGE SCALE GENOMIC DNA]</scope>
    <source>
        <strain evidence="1">LVBAO_FW01</strain>
        <tissue evidence="1">Leaves</tissue>
    </source>
</reference>
<dbReference type="Proteomes" id="UP001367508">
    <property type="component" value="Unassembled WGS sequence"/>
</dbReference>
<comment type="caution">
    <text evidence="1">The sequence shown here is derived from an EMBL/GenBank/DDBJ whole genome shotgun (WGS) entry which is preliminary data.</text>
</comment>
<keyword evidence="2" id="KW-1185">Reference proteome</keyword>
<gene>
    <name evidence="1" type="ORF">VNO77_31221</name>
</gene>
<name>A0AAN9Q4J7_CANGL</name>
<sequence>MTAKARSSMGGMIHCQSIHNINTTYPLRLYVRTKGLKPKTASSIPLHPLDSMTAHTSFPLIVVENSMVEEIERHVKEENLTTKVNPRALTKELMAKTRRGKGRA</sequence>
<accession>A0AAN9Q4J7</accession>
<evidence type="ECO:0000313" key="2">
    <source>
        <dbReference type="Proteomes" id="UP001367508"/>
    </source>
</evidence>
<dbReference type="AlphaFoldDB" id="A0AAN9Q4J7"/>
<dbReference type="EMBL" id="JAYMYQ010000007">
    <property type="protein sequence ID" value="KAK7321064.1"/>
    <property type="molecule type" value="Genomic_DNA"/>
</dbReference>
<evidence type="ECO:0000313" key="1">
    <source>
        <dbReference type="EMBL" id="KAK7321064.1"/>
    </source>
</evidence>
<organism evidence="1 2">
    <name type="scientific">Canavalia gladiata</name>
    <name type="common">Sword bean</name>
    <name type="synonym">Dolichos gladiatus</name>
    <dbReference type="NCBI Taxonomy" id="3824"/>
    <lineage>
        <taxon>Eukaryota</taxon>
        <taxon>Viridiplantae</taxon>
        <taxon>Streptophyta</taxon>
        <taxon>Embryophyta</taxon>
        <taxon>Tracheophyta</taxon>
        <taxon>Spermatophyta</taxon>
        <taxon>Magnoliopsida</taxon>
        <taxon>eudicotyledons</taxon>
        <taxon>Gunneridae</taxon>
        <taxon>Pentapetalae</taxon>
        <taxon>rosids</taxon>
        <taxon>fabids</taxon>
        <taxon>Fabales</taxon>
        <taxon>Fabaceae</taxon>
        <taxon>Papilionoideae</taxon>
        <taxon>50 kb inversion clade</taxon>
        <taxon>NPAAA clade</taxon>
        <taxon>indigoferoid/millettioid clade</taxon>
        <taxon>Phaseoleae</taxon>
        <taxon>Canavalia</taxon>
    </lineage>
</organism>
<proteinExistence type="predicted"/>
<protein>
    <submittedName>
        <fullName evidence="1">Uncharacterized protein</fullName>
    </submittedName>
</protein>